<keyword evidence="11" id="KW-1185">Reference proteome</keyword>
<dbReference type="Proteomes" id="UP000198415">
    <property type="component" value="Unassembled WGS sequence"/>
</dbReference>
<evidence type="ECO:0000256" key="6">
    <source>
        <dbReference type="ARBA" id="ARBA00022989"/>
    </source>
</evidence>
<dbReference type="EMBL" id="FZNR01000017">
    <property type="protein sequence ID" value="SNS50168.1"/>
    <property type="molecule type" value="Genomic_DNA"/>
</dbReference>
<dbReference type="InterPro" id="IPR036259">
    <property type="entry name" value="MFS_trans_sf"/>
</dbReference>
<dbReference type="Pfam" id="PF07690">
    <property type="entry name" value="MFS_1"/>
    <property type="match status" value="1"/>
</dbReference>
<dbReference type="PROSITE" id="PS50850">
    <property type="entry name" value="MFS"/>
    <property type="match status" value="1"/>
</dbReference>
<feature type="transmembrane region" description="Helical" evidence="8">
    <location>
        <begin position="430"/>
        <end position="454"/>
    </location>
</feature>
<keyword evidence="7 8" id="KW-0472">Membrane</keyword>
<evidence type="ECO:0000256" key="4">
    <source>
        <dbReference type="ARBA" id="ARBA00022475"/>
    </source>
</evidence>
<dbReference type="SUPFAM" id="SSF103473">
    <property type="entry name" value="MFS general substrate transporter"/>
    <property type="match status" value="1"/>
</dbReference>
<dbReference type="PANTHER" id="PTHR23501">
    <property type="entry name" value="MAJOR FACILITATOR SUPERFAMILY"/>
    <property type="match status" value="1"/>
</dbReference>
<feature type="transmembrane region" description="Helical" evidence="8">
    <location>
        <begin position="511"/>
        <end position="532"/>
    </location>
</feature>
<gene>
    <name evidence="10" type="ORF">SAMN06264365_1179</name>
</gene>
<evidence type="ECO:0000313" key="11">
    <source>
        <dbReference type="Proteomes" id="UP000198415"/>
    </source>
</evidence>
<keyword evidence="5 8" id="KW-0812">Transmembrane</keyword>
<dbReference type="GO" id="GO:0005886">
    <property type="term" value="C:plasma membrane"/>
    <property type="evidence" value="ECO:0007669"/>
    <property type="project" value="UniProtKB-SubCell"/>
</dbReference>
<feature type="domain" description="Major facilitator superfamily (MFS) profile" evidence="9">
    <location>
        <begin position="28"/>
        <end position="466"/>
    </location>
</feature>
<feature type="transmembrane region" description="Helical" evidence="8">
    <location>
        <begin position="60"/>
        <end position="81"/>
    </location>
</feature>
<feature type="transmembrane region" description="Helical" evidence="8">
    <location>
        <begin position="21"/>
        <end position="40"/>
    </location>
</feature>
<proteinExistence type="inferred from homology"/>
<feature type="transmembrane region" description="Helical" evidence="8">
    <location>
        <begin position="156"/>
        <end position="175"/>
    </location>
</feature>
<feature type="transmembrane region" description="Helical" evidence="8">
    <location>
        <begin position="123"/>
        <end position="144"/>
    </location>
</feature>
<feature type="transmembrane region" description="Helical" evidence="8">
    <location>
        <begin position="324"/>
        <end position="341"/>
    </location>
</feature>
<feature type="transmembrane region" description="Helical" evidence="8">
    <location>
        <begin position="287"/>
        <end position="312"/>
    </location>
</feature>
<feature type="transmembrane region" description="Helical" evidence="8">
    <location>
        <begin position="93"/>
        <end position="117"/>
    </location>
</feature>
<evidence type="ECO:0000313" key="10">
    <source>
        <dbReference type="EMBL" id="SNS50168.1"/>
    </source>
</evidence>
<feature type="transmembrane region" description="Helical" evidence="8">
    <location>
        <begin position="353"/>
        <end position="373"/>
    </location>
</feature>
<keyword evidence="4" id="KW-1003">Cell membrane</keyword>
<dbReference type="FunFam" id="1.20.1720.10:FF:000004">
    <property type="entry name" value="EmrB/QacA family drug resistance transporter"/>
    <property type="match status" value="1"/>
</dbReference>
<comment type="subcellular location">
    <subcellularLocation>
        <location evidence="1">Cell membrane</location>
        <topology evidence="1">Multi-pass membrane protein</topology>
    </subcellularLocation>
</comment>
<dbReference type="RefSeq" id="WP_179277375.1">
    <property type="nucleotide sequence ID" value="NZ_BOMU01000082.1"/>
</dbReference>
<dbReference type="AlphaFoldDB" id="A0A239F0W0"/>
<dbReference type="InterPro" id="IPR020846">
    <property type="entry name" value="MFS_dom"/>
</dbReference>
<dbReference type="Gene3D" id="1.20.1720.10">
    <property type="entry name" value="Multidrug resistance protein D"/>
    <property type="match status" value="1"/>
</dbReference>
<protein>
    <submittedName>
        <fullName evidence="10">Drug resistance transporter, EmrB/QacA subfamily</fullName>
    </submittedName>
</protein>
<dbReference type="Gene3D" id="1.20.1250.20">
    <property type="entry name" value="MFS general substrate transporter like domains"/>
    <property type="match status" value="1"/>
</dbReference>
<evidence type="ECO:0000256" key="5">
    <source>
        <dbReference type="ARBA" id="ARBA00022692"/>
    </source>
</evidence>
<dbReference type="GO" id="GO:0022857">
    <property type="term" value="F:transmembrane transporter activity"/>
    <property type="evidence" value="ECO:0007669"/>
    <property type="project" value="InterPro"/>
</dbReference>
<feature type="transmembrane region" description="Helical" evidence="8">
    <location>
        <begin position="249"/>
        <end position="266"/>
    </location>
</feature>
<feature type="transmembrane region" description="Helical" evidence="8">
    <location>
        <begin position="187"/>
        <end position="207"/>
    </location>
</feature>
<dbReference type="InterPro" id="IPR011701">
    <property type="entry name" value="MFS"/>
</dbReference>
<feature type="transmembrane region" description="Helical" evidence="8">
    <location>
        <begin position="379"/>
        <end position="399"/>
    </location>
</feature>
<name>A0A239F0W0_9ACTN</name>
<organism evidence="10 11">
    <name type="scientific">Actinoplanes regularis</name>
    <dbReference type="NCBI Taxonomy" id="52697"/>
    <lineage>
        <taxon>Bacteria</taxon>
        <taxon>Bacillati</taxon>
        <taxon>Actinomycetota</taxon>
        <taxon>Actinomycetes</taxon>
        <taxon>Micromonosporales</taxon>
        <taxon>Micromonosporaceae</taxon>
        <taxon>Actinoplanes</taxon>
    </lineage>
</organism>
<comment type="similarity">
    <text evidence="2">Belongs to the major facilitator superfamily. TCR/Tet family.</text>
</comment>
<feature type="transmembrane region" description="Helical" evidence="8">
    <location>
        <begin position="219"/>
        <end position="237"/>
    </location>
</feature>
<evidence type="ECO:0000259" key="9">
    <source>
        <dbReference type="PROSITE" id="PS50850"/>
    </source>
</evidence>
<evidence type="ECO:0000256" key="2">
    <source>
        <dbReference type="ARBA" id="ARBA00007520"/>
    </source>
</evidence>
<keyword evidence="6 8" id="KW-1133">Transmembrane helix</keyword>
<evidence type="ECO:0000256" key="1">
    <source>
        <dbReference type="ARBA" id="ARBA00004651"/>
    </source>
</evidence>
<dbReference type="CDD" id="cd17502">
    <property type="entry name" value="MFS_Azr1_MDR_like"/>
    <property type="match status" value="1"/>
</dbReference>
<evidence type="ECO:0000256" key="3">
    <source>
        <dbReference type="ARBA" id="ARBA00022448"/>
    </source>
</evidence>
<evidence type="ECO:0000256" key="8">
    <source>
        <dbReference type="SAM" id="Phobius"/>
    </source>
</evidence>
<dbReference type="PANTHER" id="PTHR23501:SF197">
    <property type="entry name" value="COMD"/>
    <property type="match status" value="1"/>
</dbReference>
<evidence type="ECO:0000256" key="7">
    <source>
        <dbReference type="ARBA" id="ARBA00023136"/>
    </source>
</evidence>
<reference evidence="10 11" key="1">
    <citation type="submission" date="2017-06" db="EMBL/GenBank/DDBJ databases">
        <authorList>
            <person name="Kim H.J."/>
            <person name="Triplett B.A."/>
        </authorList>
    </citation>
    <scope>NUCLEOTIDE SEQUENCE [LARGE SCALE GENOMIC DNA]</scope>
    <source>
        <strain evidence="10 11">DSM 43151</strain>
    </source>
</reference>
<keyword evidence="3" id="KW-0813">Transport</keyword>
<accession>A0A239F0W0</accession>
<sequence length="559" mass="58465">MSTAIAPAPMKPESPAGREDWHRAVMAVLPGLLAAIFLAALDQTVMSASIKTIADDLGGLSLQAWVTTAFLITSTVTTPLYGKLSDVYGRRPMFAVAITVFVLGSLACVFATTIYQLAAFRAVQGLGAGGLLAVSSAITGDLVPPRERARFQGYTMLAWLAASLIGPLVGGLFASTGTLLGIDGWRWIFLFNVPVGAIAMAVVLRVLRTEGPRTARRVDHWGAALITATAVPLLLVAEQGHERGWTSTEALVCYAIGAAGLLAFLLRESRMGDDALIPLRLFRVPAFTLSMTISALFGAGMFGVISTIPLYVQVVHGLSPTASGLMMLPMMGGTLVSVVISGKVVKRGQGLRVLPAVGAVATAAGLITCARLSVDTPVWVMALIMIAFGVGIGTSRSLNVTAQNAVPKKDLGVATSTTIFFREMSGAVGVAAYLSLLFAAFPAALSAAVARVAAQPGVALLLRDREVAGDPANQPFFTVLRGGRAPLTDSSFLASMDDRLARAFQLAFHEAASHVFVAGAVLMGLAAVLALAMRPPDLQIVPAVQPEEYFGRHRAPDTD</sequence>